<evidence type="ECO:0000256" key="2">
    <source>
        <dbReference type="SAM" id="SignalP"/>
    </source>
</evidence>
<proteinExistence type="inferred from homology"/>
<dbReference type="Proteomes" id="UP000749646">
    <property type="component" value="Unassembled WGS sequence"/>
</dbReference>
<evidence type="ECO:0000313" key="4">
    <source>
        <dbReference type="Proteomes" id="UP000749646"/>
    </source>
</evidence>
<evidence type="ECO:0008006" key="5">
    <source>
        <dbReference type="Google" id="ProtNLM"/>
    </source>
</evidence>
<dbReference type="InterPro" id="IPR029058">
    <property type="entry name" value="AB_hydrolase_fold"/>
</dbReference>
<dbReference type="Gene3D" id="1.10.10.800">
    <property type="match status" value="1"/>
</dbReference>
<dbReference type="EMBL" id="JAAAHW010009956">
    <property type="protein sequence ID" value="KAF9933517.1"/>
    <property type="molecule type" value="Genomic_DNA"/>
</dbReference>
<evidence type="ECO:0000256" key="1">
    <source>
        <dbReference type="ARBA" id="ARBA00029464"/>
    </source>
</evidence>
<organism evidence="3 4">
    <name type="scientific">Modicella reniformis</name>
    <dbReference type="NCBI Taxonomy" id="1440133"/>
    <lineage>
        <taxon>Eukaryota</taxon>
        <taxon>Fungi</taxon>
        <taxon>Fungi incertae sedis</taxon>
        <taxon>Mucoromycota</taxon>
        <taxon>Mortierellomycotina</taxon>
        <taxon>Mortierellomycetes</taxon>
        <taxon>Mortierellales</taxon>
        <taxon>Mortierellaceae</taxon>
        <taxon>Modicella</taxon>
    </lineage>
</organism>
<comment type="caution">
    <text evidence="3">The sequence shown here is derived from an EMBL/GenBank/DDBJ whole genome shotgun (WGS) entry which is preliminary data.</text>
</comment>
<comment type="similarity">
    <text evidence="1">Belongs to the polyketide transferase af380 family.</text>
</comment>
<dbReference type="PANTHER" id="PTHR47751">
    <property type="entry name" value="SUPERFAMILY HYDROLASE, PUTATIVE (AFU_ORTHOLOGUE AFUA_2G16580)-RELATED"/>
    <property type="match status" value="1"/>
</dbReference>
<keyword evidence="4" id="KW-1185">Reference proteome</keyword>
<dbReference type="InterPro" id="IPR051411">
    <property type="entry name" value="Polyketide_trans_af380"/>
</dbReference>
<reference evidence="3" key="1">
    <citation type="journal article" date="2020" name="Fungal Divers.">
        <title>Resolving the Mortierellaceae phylogeny through synthesis of multi-gene phylogenetics and phylogenomics.</title>
        <authorList>
            <person name="Vandepol N."/>
            <person name="Liber J."/>
            <person name="Desiro A."/>
            <person name="Na H."/>
            <person name="Kennedy M."/>
            <person name="Barry K."/>
            <person name="Grigoriev I.V."/>
            <person name="Miller A.N."/>
            <person name="O'Donnell K."/>
            <person name="Stajich J.E."/>
            <person name="Bonito G."/>
        </authorList>
    </citation>
    <scope>NUCLEOTIDE SEQUENCE</scope>
    <source>
        <strain evidence="3">MES-2147</strain>
    </source>
</reference>
<dbReference type="Gene3D" id="3.40.50.1820">
    <property type="entry name" value="alpha/beta hydrolase"/>
    <property type="match status" value="1"/>
</dbReference>
<feature type="signal peptide" evidence="2">
    <location>
        <begin position="1"/>
        <end position="18"/>
    </location>
</feature>
<accession>A0A9P6IKP7</accession>
<feature type="chain" id="PRO_5040473303" description="Dienelactone hydrolase domain-containing protein" evidence="2">
    <location>
        <begin position="19"/>
        <end position="234"/>
    </location>
</feature>
<evidence type="ECO:0000313" key="3">
    <source>
        <dbReference type="EMBL" id="KAF9933517.1"/>
    </source>
</evidence>
<gene>
    <name evidence="3" type="ORF">BGZ65_004091</name>
</gene>
<sequence>MPRSLLVRVSLLWPSIAAIEDPFGSVEDAKSAVTYLTCHEKIDANRIGYLGVCAGGGYSISAAATDPRVKAIGTVSMVCIGALFTAVPKETLDVLIVQSGAARTEYAKTGQVMYLPFVPDQITDDSPVLMKEAYDHYLTPRGSHPRSVNKFALWSYDLIETHDTFAKIERISPRPLLMVAGANADTIAHSQKAFEMAKEPKELHTIAGATHVDLYDRKVNEVVPKLTEFYKKHL</sequence>
<dbReference type="OrthoDB" id="2498029at2759"/>
<name>A0A9P6IKP7_9FUNG</name>
<dbReference type="SUPFAM" id="SSF53474">
    <property type="entry name" value="alpha/beta-Hydrolases"/>
    <property type="match status" value="1"/>
</dbReference>
<protein>
    <recommendedName>
        <fullName evidence="5">Dienelactone hydrolase domain-containing protein</fullName>
    </recommendedName>
</protein>
<keyword evidence="2" id="KW-0732">Signal</keyword>
<dbReference type="PANTHER" id="PTHR47751:SF1">
    <property type="entry name" value="SUPERFAMILY HYDROLASE, PUTATIVE (AFU_ORTHOLOGUE AFUA_2G16580)-RELATED"/>
    <property type="match status" value="1"/>
</dbReference>
<dbReference type="AlphaFoldDB" id="A0A9P6IKP7"/>